<dbReference type="AlphaFoldDB" id="A0A1C3JHY0"/>
<dbReference type="PANTHER" id="PTHR14097">
    <property type="entry name" value="OXIDOREDUCTASE HTATIP2"/>
    <property type="match status" value="1"/>
</dbReference>
<sequence length="287" mass="32541">MFHIVLMRRAKLNHLFFHKQATPHILLTTRLTNFYSLKIQALFILNKHLWSEEGIKMSISGDKTSVVVAGATGLIGHHVMKLLIDEPAVDHIYALSRRALDSQFDSNKLYTLIHSDLQVTSWDDTNATPNLGVICLGTTKKKAGSKEALRKIDVELVSQVAQSIKFLGVQRVAVVSSYGASPDSYSHYLRCKGQMEQNLKRIGFKQLFIARPGPLVGERDEPRSDEKLLQSVFPLLSPFMFGKFKNLRPIQSEDVAKAMLFRLFENNFQNIEIYSSSDMLNLLAKYR</sequence>
<keyword evidence="2" id="KW-1185">Reference proteome</keyword>
<gene>
    <name evidence="1" type="ORF">VCE7224_03393</name>
</gene>
<dbReference type="SUPFAM" id="SSF51735">
    <property type="entry name" value="NAD(P)-binding Rossmann-fold domains"/>
    <property type="match status" value="1"/>
</dbReference>
<dbReference type="InterPro" id="IPR036291">
    <property type="entry name" value="NAD(P)-bd_dom_sf"/>
</dbReference>
<proteinExistence type="predicted"/>
<dbReference type="PANTHER" id="PTHR14097:SF7">
    <property type="entry name" value="OXIDOREDUCTASE HTATIP2"/>
    <property type="match status" value="1"/>
</dbReference>
<dbReference type="InterPro" id="IPR014843">
    <property type="entry name" value="Him1/Fmp52"/>
</dbReference>
<evidence type="ECO:0000313" key="1">
    <source>
        <dbReference type="EMBL" id="SBT14628.1"/>
    </source>
</evidence>
<dbReference type="Pfam" id="PF08732">
    <property type="entry name" value="HIM1"/>
    <property type="match status" value="1"/>
</dbReference>
<accession>A0A1C3JHY0</accession>
<organism evidence="1 2">
    <name type="scientific">Vibrio celticus</name>
    <dbReference type="NCBI Taxonomy" id="446372"/>
    <lineage>
        <taxon>Bacteria</taxon>
        <taxon>Pseudomonadati</taxon>
        <taxon>Pseudomonadota</taxon>
        <taxon>Gammaproteobacteria</taxon>
        <taxon>Vibrionales</taxon>
        <taxon>Vibrionaceae</taxon>
        <taxon>Vibrio</taxon>
    </lineage>
</organism>
<evidence type="ECO:0000313" key="2">
    <source>
        <dbReference type="Proteomes" id="UP000092819"/>
    </source>
</evidence>
<dbReference type="Gene3D" id="3.40.50.720">
    <property type="entry name" value="NAD(P)-binding Rossmann-like Domain"/>
    <property type="match status" value="1"/>
</dbReference>
<evidence type="ECO:0008006" key="3">
    <source>
        <dbReference type="Google" id="ProtNLM"/>
    </source>
</evidence>
<reference evidence="2" key="1">
    <citation type="submission" date="2016-06" db="EMBL/GenBank/DDBJ databases">
        <authorList>
            <person name="Rodrigo-Torres L."/>
            <person name="Arahal D.R."/>
        </authorList>
    </citation>
    <scope>NUCLEOTIDE SEQUENCE [LARGE SCALE GENOMIC DNA]</scope>
    <source>
        <strain evidence="2">CECT 7224</strain>
    </source>
</reference>
<name>A0A1C3JHY0_9VIBR</name>
<dbReference type="Proteomes" id="UP000092819">
    <property type="component" value="Unassembled WGS sequence"/>
</dbReference>
<protein>
    <recommendedName>
        <fullName evidence="3">NAD(P)-binding domain-containing protein</fullName>
    </recommendedName>
</protein>
<dbReference type="EMBL" id="FLQZ01000079">
    <property type="protein sequence ID" value="SBT14628.1"/>
    <property type="molecule type" value="Genomic_DNA"/>
</dbReference>